<feature type="transmembrane region" description="Helical" evidence="9">
    <location>
        <begin position="35"/>
        <end position="52"/>
    </location>
</feature>
<feature type="domain" description="PAC" evidence="11">
    <location>
        <begin position="302"/>
        <end position="353"/>
    </location>
</feature>
<protein>
    <recommendedName>
        <fullName evidence="2">histidine kinase</fullName>
        <ecNumber evidence="2">2.7.13.3</ecNumber>
    </recommendedName>
</protein>
<dbReference type="Gene3D" id="3.30.565.10">
    <property type="entry name" value="Histidine kinase-like ATPase, C-terminal domain"/>
    <property type="match status" value="1"/>
</dbReference>
<sequence>MQLQYIWYIWPLAASAAMSLFLGIYALVRRTNVKGAVGFILSMFVVTIWSSANALEMSSTDLATKLFWANMQYFAYCYSPVTLLALCMQFTGYDEWVQNRKVLWLAVIPTIIVMLVWTDELHGLVRYDLHMDYSGLFPVIVKKYGLAFFIHAAYSHLLNIVAWGLLIRTIFFRNTIYRKQAIALLIGMSLIVIPNILYVLGFGPVKRFDITPVFFGPAGWIIAWGIFRFKMFDLVPLARTTVIETMDAGVMVLDLQNRVRDINPSFERIIGLTASQVSSKRAEKVCAIIPELAKACMDRSITHTEFSINTNESSKAYEVLLSPLTDNKGMLLGRLAVTYEITEKKQTQQAFLKQQRKLAVIEEKERMARDMHDNLGQVLGFINLQAQGIRQELLNAGVDTASSKLDKLVNVTQSAHYEIKEYIHNVRNASSMEKNFISALKKDIRDFEEQAGIYAVLDMPIGFTAQELEPNVGLNILNIVKETLNNVRKHSEADRVKISFLLTQEQLCITTEDNGKGFDIIQYDKGPKKTFGLNIMRERAAEIGAQIDIESGTGKGSRIVLCLPLKKG</sequence>
<feature type="transmembrane region" description="Helical" evidence="9">
    <location>
        <begin position="72"/>
        <end position="90"/>
    </location>
</feature>
<feature type="transmembrane region" description="Helical" evidence="9">
    <location>
        <begin position="145"/>
        <end position="170"/>
    </location>
</feature>
<keyword evidence="13" id="KW-1185">Reference proteome</keyword>
<gene>
    <name evidence="12" type="ORF">SAMN02746098_00616</name>
</gene>
<dbReference type="GO" id="GO:0005524">
    <property type="term" value="F:ATP binding"/>
    <property type="evidence" value="ECO:0007669"/>
    <property type="project" value="UniProtKB-KW"/>
</dbReference>
<dbReference type="InterPro" id="IPR003594">
    <property type="entry name" value="HATPase_dom"/>
</dbReference>
<keyword evidence="9" id="KW-0812">Transmembrane</keyword>
<dbReference type="OrthoDB" id="199946at2"/>
<evidence type="ECO:0000256" key="4">
    <source>
        <dbReference type="ARBA" id="ARBA00022679"/>
    </source>
</evidence>
<name>A0A1M5RPD9_9FIRM</name>
<dbReference type="InterPro" id="IPR000700">
    <property type="entry name" value="PAS-assoc_C"/>
</dbReference>
<dbReference type="InterPro" id="IPR036890">
    <property type="entry name" value="HATPase_C_sf"/>
</dbReference>
<dbReference type="InterPro" id="IPR050482">
    <property type="entry name" value="Sensor_HK_TwoCompSys"/>
</dbReference>
<keyword evidence="5" id="KW-0547">Nucleotide-binding</keyword>
<dbReference type="PANTHER" id="PTHR24421">
    <property type="entry name" value="NITRATE/NITRITE SENSOR PROTEIN NARX-RELATED"/>
    <property type="match status" value="1"/>
</dbReference>
<dbReference type="InterPro" id="IPR013656">
    <property type="entry name" value="PAS_4"/>
</dbReference>
<comment type="catalytic activity">
    <reaction evidence="1">
        <text>ATP + protein L-histidine = ADP + protein N-phospho-L-histidine.</text>
        <dbReference type="EC" id="2.7.13.3"/>
    </reaction>
</comment>
<keyword evidence="9" id="KW-0472">Membrane</keyword>
<dbReference type="EC" id="2.7.13.3" evidence="2"/>
<evidence type="ECO:0000256" key="5">
    <source>
        <dbReference type="ARBA" id="ARBA00022741"/>
    </source>
</evidence>
<dbReference type="SUPFAM" id="SSF55785">
    <property type="entry name" value="PYP-like sensor domain (PAS domain)"/>
    <property type="match status" value="1"/>
</dbReference>
<dbReference type="Gene3D" id="3.30.450.20">
    <property type="entry name" value="PAS domain"/>
    <property type="match status" value="1"/>
</dbReference>
<feature type="transmembrane region" description="Helical" evidence="9">
    <location>
        <begin position="102"/>
        <end position="125"/>
    </location>
</feature>
<dbReference type="GO" id="GO:0046983">
    <property type="term" value="F:protein dimerization activity"/>
    <property type="evidence" value="ECO:0007669"/>
    <property type="project" value="InterPro"/>
</dbReference>
<accession>A0A1M5RPD9</accession>
<evidence type="ECO:0000256" key="8">
    <source>
        <dbReference type="ARBA" id="ARBA00023012"/>
    </source>
</evidence>
<evidence type="ECO:0000259" key="11">
    <source>
        <dbReference type="PROSITE" id="PS50113"/>
    </source>
</evidence>
<keyword evidence="8" id="KW-0902">Two-component regulatory system</keyword>
<dbReference type="EMBL" id="FQXJ01000003">
    <property type="protein sequence ID" value="SHH27968.1"/>
    <property type="molecule type" value="Genomic_DNA"/>
</dbReference>
<dbReference type="Pfam" id="PF07730">
    <property type="entry name" value="HisKA_3"/>
    <property type="match status" value="1"/>
</dbReference>
<dbReference type="RefSeq" id="WP_073027766.1">
    <property type="nucleotide sequence ID" value="NZ_FQXJ01000003.1"/>
</dbReference>
<organism evidence="12 13">
    <name type="scientific">Desulfosporosinus lacus DSM 15449</name>
    <dbReference type="NCBI Taxonomy" id="1121420"/>
    <lineage>
        <taxon>Bacteria</taxon>
        <taxon>Bacillati</taxon>
        <taxon>Bacillota</taxon>
        <taxon>Clostridia</taxon>
        <taxon>Eubacteriales</taxon>
        <taxon>Desulfitobacteriaceae</taxon>
        <taxon>Desulfosporosinus</taxon>
    </lineage>
</organism>
<dbReference type="Pfam" id="PF16927">
    <property type="entry name" value="HisKA_7TM"/>
    <property type="match status" value="1"/>
</dbReference>
<dbReference type="AlphaFoldDB" id="A0A1M5RPD9"/>
<keyword evidence="7" id="KW-0067">ATP-binding</keyword>
<dbReference type="InterPro" id="IPR000014">
    <property type="entry name" value="PAS"/>
</dbReference>
<evidence type="ECO:0000256" key="9">
    <source>
        <dbReference type="SAM" id="Phobius"/>
    </source>
</evidence>
<keyword evidence="6" id="KW-0418">Kinase</keyword>
<evidence type="ECO:0000256" key="2">
    <source>
        <dbReference type="ARBA" id="ARBA00012438"/>
    </source>
</evidence>
<evidence type="ECO:0000256" key="7">
    <source>
        <dbReference type="ARBA" id="ARBA00022840"/>
    </source>
</evidence>
<dbReference type="CDD" id="cd00130">
    <property type="entry name" value="PAS"/>
    <property type="match status" value="1"/>
</dbReference>
<dbReference type="Pfam" id="PF08448">
    <property type="entry name" value="PAS_4"/>
    <property type="match status" value="1"/>
</dbReference>
<dbReference type="CDD" id="cd16917">
    <property type="entry name" value="HATPase_UhpB-NarQ-NarX-like"/>
    <property type="match status" value="1"/>
</dbReference>
<dbReference type="GO" id="GO:0000155">
    <property type="term" value="F:phosphorelay sensor kinase activity"/>
    <property type="evidence" value="ECO:0007669"/>
    <property type="project" value="InterPro"/>
</dbReference>
<dbReference type="PROSITE" id="PS50113">
    <property type="entry name" value="PAC"/>
    <property type="match status" value="1"/>
</dbReference>
<dbReference type="SUPFAM" id="SSF55874">
    <property type="entry name" value="ATPase domain of HSP90 chaperone/DNA topoisomerase II/histidine kinase"/>
    <property type="match status" value="1"/>
</dbReference>
<proteinExistence type="predicted"/>
<dbReference type="InterPro" id="IPR031621">
    <property type="entry name" value="HisKA_7TM"/>
</dbReference>
<feature type="transmembrane region" description="Helical" evidence="9">
    <location>
        <begin position="6"/>
        <end position="28"/>
    </location>
</feature>
<dbReference type="InterPro" id="IPR035965">
    <property type="entry name" value="PAS-like_dom_sf"/>
</dbReference>
<evidence type="ECO:0000256" key="6">
    <source>
        <dbReference type="ARBA" id="ARBA00022777"/>
    </source>
</evidence>
<reference evidence="13" key="1">
    <citation type="submission" date="2016-11" db="EMBL/GenBank/DDBJ databases">
        <authorList>
            <person name="Varghese N."/>
            <person name="Submissions S."/>
        </authorList>
    </citation>
    <scope>NUCLEOTIDE SEQUENCE [LARGE SCALE GENOMIC DNA]</scope>
    <source>
        <strain evidence="13">DSM 15449</strain>
    </source>
</reference>
<keyword evidence="3" id="KW-0597">Phosphoprotein</keyword>
<keyword evidence="4" id="KW-0808">Transferase</keyword>
<dbReference type="PROSITE" id="PS50112">
    <property type="entry name" value="PAS"/>
    <property type="match status" value="1"/>
</dbReference>
<feature type="domain" description="PAS" evidence="10">
    <location>
        <begin position="242"/>
        <end position="280"/>
    </location>
</feature>
<dbReference type="Pfam" id="PF02518">
    <property type="entry name" value="HATPase_c"/>
    <property type="match status" value="1"/>
</dbReference>
<dbReference type="InterPro" id="IPR011712">
    <property type="entry name" value="Sig_transdc_His_kin_sub3_dim/P"/>
</dbReference>
<dbReference type="NCBIfam" id="TIGR00229">
    <property type="entry name" value="sensory_box"/>
    <property type="match status" value="1"/>
</dbReference>
<keyword evidence="9" id="KW-1133">Transmembrane helix</keyword>
<evidence type="ECO:0000313" key="12">
    <source>
        <dbReference type="EMBL" id="SHH27968.1"/>
    </source>
</evidence>
<dbReference type="Gene3D" id="1.20.5.1930">
    <property type="match status" value="1"/>
</dbReference>
<evidence type="ECO:0000259" key="10">
    <source>
        <dbReference type="PROSITE" id="PS50112"/>
    </source>
</evidence>
<dbReference type="Proteomes" id="UP000183954">
    <property type="component" value="Unassembled WGS sequence"/>
</dbReference>
<evidence type="ECO:0000256" key="3">
    <source>
        <dbReference type="ARBA" id="ARBA00022553"/>
    </source>
</evidence>
<feature type="transmembrane region" description="Helical" evidence="9">
    <location>
        <begin position="182"/>
        <end position="204"/>
    </location>
</feature>
<evidence type="ECO:0000313" key="13">
    <source>
        <dbReference type="Proteomes" id="UP000183954"/>
    </source>
</evidence>
<dbReference type="PANTHER" id="PTHR24421:SF10">
    <property type="entry name" value="NITRATE_NITRITE SENSOR PROTEIN NARQ"/>
    <property type="match status" value="1"/>
</dbReference>
<dbReference type="GO" id="GO:0016020">
    <property type="term" value="C:membrane"/>
    <property type="evidence" value="ECO:0007669"/>
    <property type="project" value="InterPro"/>
</dbReference>
<evidence type="ECO:0000256" key="1">
    <source>
        <dbReference type="ARBA" id="ARBA00000085"/>
    </source>
</evidence>
<dbReference type="STRING" id="1121420.SAMN02746098_00616"/>